<gene>
    <name evidence="2" type="ORF">C0Q70_19735</name>
</gene>
<feature type="compositionally biased region" description="Pro residues" evidence="1">
    <location>
        <begin position="167"/>
        <end position="208"/>
    </location>
</feature>
<feature type="compositionally biased region" description="Pro residues" evidence="1">
    <location>
        <begin position="479"/>
        <end position="493"/>
    </location>
</feature>
<reference evidence="2 3" key="1">
    <citation type="submission" date="2018-04" db="EMBL/GenBank/DDBJ databases">
        <title>The genome of golden apple snail Pomacea canaliculata provides insight into stress tolerance and invasive adaptation.</title>
        <authorList>
            <person name="Liu C."/>
            <person name="Liu B."/>
            <person name="Ren Y."/>
            <person name="Zhang Y."/>
            <person name="Wang H."/>
            <person name="Li S."/>
            <person name="Jiang F."/>
            <person name="Yin L."/>
            <person name="Zhang G."/>
            <person name="Qian W."/>
            <person name="Fan W."/>
        </authorList>
    </citation>
    <scope>NUCLEOTIDE SEQUENCE [LARGE SCALE GENOMIC DNA]</scope>
    <source>
        <strain evidence="2">SZHN2017</strain>
        <tissue evidence="2">Muscle</tissue>
    </source>
</reference>
<proteinExistence type="predicted"/>
<feature type="compositionally biased region" description="Polar residues" evidence="1">
    <location>
        <begin position="88"/>
        <end position="99"/>
    </location>
</feature>
<organism evidence="2 3">
    <name type="scientific">Pomacea canaliculata</name>
    <name type="common">Golden apple snail</name>
    <dbReference type="NCBI Taxonomy" id="400727"/>
    <lineage>
        <taxon>Eukaryota</taxon>
        <taxon>Metazoa</taxon>
        <taxon>Spiralia</taxon>
        <taxon>Lophotrochozoa</taxon>
        <taxon>Mollusca</taxon>
        <taxon>Gastropoda</taxon>
        <taxon>Caenogastropoda</taxon>
        <taxon>Architaenioglossa</taxon>
        <taxon>Ampullarioidea</taxon>
        <taxon>Ampullariidae</taxon>
        <taxon>Pomacea</taxon>
    </lineage>
</organism>
<protein>
    <submittedName>
        <fullName evidence="2">Uncharacterized protein</fullName>
    </submittedName>
</protein>
<evidence type="ECO:0000313" key="3">
    <source>
        <dbReference type="Proteomes" id="UP000245119"/>
    </source>
</evidence>
<feature type="compositionally biased region" description="Low complexity" evidence="1">
    <location>
        <begin position="100"/>
        <end position="117"/>
    </location>
</feature>
<feature type="region of interest" description="Disordered" evidence="1">
    <location>
        <begin position="342"/>
        <end position="530"/>
    </location>
</feature>
<name>A0A2T7NDK4_POMCA</name>
<keyword evidence="3" id="KW-1185">Reference proteome</keyword>
<feature type="compositionally biased region" description="Polar residues" evidence="1">
    <location>
        <begin position="347"/>
        <end position="357"/>
    </location>
</feature>
<evidence type="ECO:0000256" key="1">
    <source>
        <dbReference type="SAM" id="MobiDB-lite"/>
    </source>
</evidence>
<feature type="compositionally biased region" description="Low complexity" evidence="1">
    <location>
        <begin position="157"/>
        <end position="166"/>
    </location>
</feature>
<sequence>MKEQPIPVYIPQPLAISSSTPRRPSANKTLTEAELPFPVEEGGGTPLTDETPTTPVMDEQPSVGSSPPPPPPDKKKQKENPIDFLSRLISQTQKSKPTGSSSSFLETFSLLTSKSSEPVGLGSRDREGSMSPPPSQGPKSWAAWKAQTEKGVDDMAGPGSLSSGAGLPPPPLPTFVLAPPPPPSSMSVPPPGPVLPPTMVPPVPPPMASPTFYQHTSPGQKENWPEVQSGTNGAVDVGPPNIVYPPLQEVSPPTFPSISKVPVKGILRKTSHSVLKELTPSSEEITSSVSQLPPPPPPPTFGALSSADVRPPDQPPLGASAVGSLSMGSGLKDEAEEFMEKLKRKTTVSSVVASYTPNPIRPNLMTLTPGSDGDDGMGEMDMDLDEEDESASEGEVGRPKGIPVLSSVVRRVEHPEKPSREKERLRDGRELSSHEHSSSSSRDPRDAFLKDRHYSRRSSDAYSPGQSYDYRDSRSFGYGPPPAPFFDPYPGNPPYFSGGDPFDAYNYGPPPPKRPYASPSHQRRSNYHHY</sequence>
<dbReference type="Proteomes" id="UP000245119">
    <property type="component" value="Linkage Group LG13"/>
</dbReference>
<feature type="compositionally biased region" description="Polar residues" evidence="1">
    <location>
        <begin position="279"/>
        <end position="291"/>
    </location>
</feature>
<dbReference type="EMBL" id="PZQS01000013">
    <property type="protein sequence ID" value="PVD19249.1"/>
    <property type="molecule type" value="Genomic_DNA"/>
</dbReference>
<comment type="caution">
    <text evidence="2">The sequence shown here is derived from an EMBL/GenBank/DDBJ whole genome shotgun (WGS) entry which is preliminary data.</text>
</comment>
<feature type="compositionally biased region" description="Acidic residues" evidence="1">
    <location>
        <begin position="372"/>
        <end position="392"/>
    </location>
</feature>
<feature type="region of interest" description="Disordered" evidence="1">
    <location>
        <begin position="277"/>
        <end position="328"/>
    </location>
</feature>
<dbReference type="STRING" id="400727.A0A2T7NDK4"/>
<accession>A0A2T7NDK4</accession>
<evidence type="ECO:0000313" key="2">
    <source>
        <dbReference type="EMBL" id="PVD19249.1"/>
    </source>
</evidence>
<feature type="region of interest" description="Disordered" evidence="1">
    <location>
        <begin position="1"/>
        <end position="240"/>
    </location>
</feature>
<dbReference type="OrthoDB" id="10069473at2759"/>
<feature type="compositionally biased region" description="Polar residues" evidence="1">
    <location>
        <begin position="212"/>
        <end position="232"/>
    </location>
</feature>
<feature type="compositionally biased region" description="Basic residues" evidence="1">
    <location>
        <begin position="521"/>
        <end position="530"/>
    </location>
</feature>
<feature type="compositionally biased region" description="Basic and acidic residues" evidence="1">
    <location>
        <begin position="72"/>
        <end position="81"/>
    </location>
</feature>
<feature type="compositionally biased region" description="Polar residues" evidence="1">
    <location>
        <begin position="15"/>
        <end position="30"/>
    </location>
</feature>
<feature type="compositionally biased region" description="Basic and acidic residues" evidence="1">
    <location>
        <begin position="410"/>
        <end position="452"/>
    </location>
</feature>
<dbReference type="AlphaFoldDB" id="A0A2T7NDK4"/>